<feature type="non-terminal residue" evidence="4">
    <location>
        <position position="1"/>
    </location>
</feature>
<feature type="transmembrane region" description="Helical" evidence="3">
    <location>
        <begin position="314"/>
        <end position="335"/>
    </location>
</feature>
<feature type="transmembrane region" description="Helical" evidence="3">
    <location>
        <begin position="342"/>
        <end position="363"/>
    </location>
</feature>
<protein>
    <submittedName>
        <fullName evidence="4">Os10g0190900 protein</fullName>
    </submittedName>
</protein>
<feature type="region of interest" description="Disordered" evidence="2">
    <location>
        <begin position="122"/>
        <end position="230"/>
    </location>
</feature>
<feature type="compositionally biased region" description="Basic and acidic residues" evidence="2">
    <location>
        <begin position="50"/>
        <end position="68"/>
    </location>
</feature>
<proteinExistence type="inferred from homology"/>
<evidence type="ECO:0000256" key="3">
    <source>
        <dbReference type="SAM" id="Phobius"/>
    </source>
</evidence>
<feature type="compositionally biased region" description="Low complexity" evidence="2">
    <location>
        <begin position="146"/>
        <end position="155"/>
    </location>
</feature>
<dbReference type="GO" id="GO:0042910">
    <property type="term" value="F:xenobiotic transmembrane transporter activity"/>
    <property type="evidence" value="ECO:0007669"/>
    <property type="project" value="InterPro"/>
</dbReference>
<gene>
    <name evidence="4" type="ordered locus">Os10g0190900</name>
</gene>
<evidence type="ECO:0000313" key="5">
    <source>
        <dbReference type="Proteomes" id="UP000000763"/>
    </source>
</evidence>
<organism evidence="4 5">
    <name type="scientific">Oryza sativa subsp. japonica</name>
    <name type="common">Rice</name>
    <dbReference type="NCBI Taxonomy" id="39947"/>
    <lineage>
        <taxon>Eukaryota</taxon>
        <taxon>Viridiplantae</taxon>
        <taxon>Streptophyta</taxon>
        <taxon>Embryophyta</taxon>
        <taxon>Tracheophyta</taxon>
        <taxon>Spermatophyta</taxon>
        <taxon>Magnoliopsida</taxon>
        <taxon>Liliopsida</taxon>
        <taxon>Poales</taxon>
        <taxon>Poaceae</taxon>
        <taxon>BOP clade</taxon>
        <taxon>Oryzoideae</taxon>
        <taxon>Oryzeae</taxon>
        <taxon>Oryzinae</taxon>
        <taxon>Oryza</taxon>
        <taxon>Oryza sativa</taxon>
    </lineage>
</organism>
<sequence>QKLIRLFSSISLQEACGNQCELLRRCSDLHCHHEGGGDGGAAHRRQQWRRGGEERRRGGGVGGDRDQEAAVPRRAARRRHVAAERRPDDFRHVRRPPRRARPLQRLHGHLLRRRHRLQLAGWHGEQPGHAVRPGVRREAAPHARRVQAAGDAGARAGERPDRGGLGLHRRDPPRRRPGPGDRGGRRELHPVDDPDAVRLRAAAVPRPVPADAERRRAGDALRRRDGGEPRARLLAARAQARAGRQGRRARQRRLLPHQPLRAGHLRLATRVVMLLAFLVGTSEGLVMVIVRNLWGYAYSNEEEVADYIAKMMPILAVSILFDAIQCVLSGVVRGCGRQQIGAFINLGAYYLAGIPVAFFFAFVCHLGGMGLWFGILCGLVVQMLLLLTITLCTNWDKEALKAKDRVCSSSLPKDLAT</sequence>
<feature type="transmembrane region" description="Helical" evidence="3">
    <location>
        <begin position="271"/>
        <end position="294"/>
    </location>
</feature>
<dbReference type="GO" id="GO:0016020">
    <property type="term" value="C:membrane"/>
    <property type="evidence" value="ECO:0007669"/>
    <property type="project" value="InterPro"/>
</dbReference>
<feature type="compositionally biased region" description="Basic residues" evidence="2">
    <location>
        <begin position="92"/>
        <end position="103"/>
    </location>
</feature>
<dbReference type="SMR" id="A0A0P0XSD8"/>
<feature type="region of interest" description="Disordered" evidence="2">
    <location>
        <begin position="34"/>
        <end position="103"/>
    </location>
</feature>
<reference evidence="5" key="2">
    <citation type="journal article" date="2008" name="Nucleic Acids Res.">
        <title>The rice annotation project database (RAP-DB): 2008 update.</title>
        <authorList>
            <consortium name="The rice annotation project (RAP)"/>
        </authorList>
    </citation>
    <scope>GENOME REANNOTATION</scope>
    <source>
        <strain evidence="5">cv. Nipponbare</strain>
    </source>
</reference>
<evidence type="ECO:0000256" key="2">
    <source>
        <dbReference type="SAM" id="MobiDB-lite"/>
    </source>
</evidence>
<comment type="similarity">
    <text evidence="1">Belongs to the multi antimicrobial extrusion (MATE) (TC 2.A.66.1) family.</text>
</comment>
<keyword evidence="3" id="KW-1133">Transmembrane helix</keyword>
<dbReference type="EMBL" id="AP008216">
    <property type="protein sequence ID" value="BAH94782.1"/>
    <property type="molecule type" value="Genomic_DNA"/>
</dbReference>
<dbReference type="Pfam" id="PF01554">
    <property type="entry name" value="MatE"/>
    <property type="match status" value="1"/>
</dbReference>
<dbReference type="InterPro" id="IPR002528">
    <property type="entry name" value="MATE_fam"/>
</dbReference>
<feature type="compositionally biased region" description="Basic and acidic residues" evidence="2">
    <location>
        <begin position="178"/>
        <end position="198"/>
    </location>
</feature>
<dbReference type="Proteomes" id="UP000000763">
    <property type="component" value="Chromosome 10"/>
</dbReference>
<dbReference type="AlphaFoldDB" id="A0A0P0XSD8"/>
<evidence type="ECO:0000313" key="4">
    <source>
        <dbReference type="EMBL" id="BAH94782.1"/>
    </source>
</evidence>
<evidence type="ECO:0000256" key="1">
    <source>
        <dbReference type="ARBA" id="ARBA00010199"/>
    </source>
</evidence>
<keyword evidence="3" id="KW-0812">Transmembrane</keyword>
<dbReference type="GO" id="GO:0015297">
    <property type="term" value="F:antiporter activity"/>
    <property type="evidence" value="ECO:0007669"/>
    <property type="project" value="InterPro"/>
</dbReference>
<dbReference type="PANTHER" id="PTHR11206">
    <property type="entry name" value="MULTIDRUG RESISTANCE PROTEIN"/>
    <property type="match status" value="1"/>
</dbReference>
<reference evidence="4 5" key="1">
    <citation type="journal article" date="2005" name="Nature">
        <title>The map-based sequence of the rice genome.</title>
        <authorList>
            <consortium name="International rice genome sequencing project (IRGSP)"/>
            <person name="Matsumoto T."/>
            <person name="Wu J."/>
            <person name="Kanamori H."/>
            <person name="Katayose Y."/>
            <person name="Fujisawa M."/>
            <person name="Namiki N."/>
            <person name="Mizuno H."/>
            <person name="Yamamoto K."/>
            <person name="Antonio B.A."/>
            <person name="Baba T."/>
            <person name="Sakata K."/>
            <person name="Nagamura Y."/>
            <person name="Aoki H."/>
            <person name="Arikawa K."/>
            <person name="Arita K."/>
            <person name="Bito T."/>
            <person name="Chiden Y."/>
            <person name="Fujitsuka N."/>
            <person name="Fukunaka R."/>
            <person name="Hamada M."/>
            <person name="Harada C."/>
            <person name="Hayashi A."/>
            <person name="Hijishita S."/>
            <person name="Honda M."/>
            <person name="Hosokawa S."/>
            <person name="Ichikawa Y."/>
            <person name="Idonuma A."/>
            <person name="Iijima M."/>
            <person name="Ikeda M."/>
            <person name="Ikeno M."/>
            <person name="Ito K."/>
            <person name="Ito S."/>
            <person name="Ito T."/>
            <person name="Ito Y."/>
            <person name="Ito Y."/>
            <person name="Iwabuchi A."/>
            <person name="Kamiya K."/>
            <person name="Karasawa W."/>
            <person name="Kurita K."/>
            <person name="Katagiri S."/>
            <person name="Kikuta A."/>
            <person name="Kobayashi H."/>
            <person name="Kobayashi N."/>
            <person name="Machita K."/>
            <person name="Maehara T."/>
            <person name="Masukawa M."/>
            <person name="Mizubayashi T."/>
            <person name="Mukai Y."/>
            <person name="Nagasaki H."/>
            <person name="Nagata Y."/>
            <person name="Naito S."/>
            <person name="Nakashima M."/>
            <person name="Nakama Y."/>
            <person name="Nakamichi Y."/>
            <person name="Nakamura M."/>
            <person name="Meguro A."/>
            <person name="Negishi M."/>
            <person name="Ohta I."/>
            <person name="Ohta T."/>
            <person name="Okamoto M."/>
            <person name="Ono N."/>
            <person name="Saji S."/>
            <person name="Sakaguchi M."/>
            <person name="Sakai K."/>
            <person name="Shibata M."/>
            <person name="Shimokawa T."/>
            <person name="Song J."/>
            <person name="Takazaki Y."/>
            <person name="Terasawa K."/>
            <person name="Tsugane M."/>
            <person name="Tsuji K."/>
            <person name="Ueda S."/>
            <person name="Waki K."/>
            <person name="Yamagata H."/>
            <person name="Yamamoto M."/>
            <person name="Yamamoto S."/>
            <person name="Yamane H."/>
            <person name="Yoshiki S."/>
            <person name="Yoshihara R."/>
            <person name="Yukawa K."/>
            <person name="Zhong H."/>
            <person name="Yano M."/>
            <person name="Yuan Q."/>
            <person name="Ouyang S."/>
            <person name="Liu J."/>
            <person name="Jones K.M."/>
            <person name="Gansberger K."/>
            <person name="Moffat K."/>
            <person name="Hill J."/>
            <person name="Bera J."/>
            <person name="Fadrosh D."/>
            <person name="Jin S."/>
            <person name="Johri S."/>
            <person name="Kim M."/>
            <person name="Overton L."/>
            <person name="Reardon M."/>
            <person name="Tsitrin T."/>
            <person name="Vuong H."/>
            <person name="Weaver B."/>
            <person name="Ciecko A."/>
            <person name="Tallon L."/>
            <person name="Jackson J."/>
            <person name="Pai G."/>
            <person name="Aken S.V."/>
            <person name="Utterback T."/>
            <person name="Reidmuller S."/>
            <person name="Feldblyum T."/>
            <person name="Hsiao J."/>
            <person name="Zismann V."/>
            <person name="Iobst S."/>
            <person name="de Vazeille A.R."/>
            <person name="Buell C.R."/>
            <person name="Ying K."/>
            <person name="Li Y."/>
            <person name="Lu T."/>
            <person name="Huang Y."/>
            <person name="Zhao Q."/>
            <person name="Feng Q."/>
            <person name="Zhang L."/>
            <person name="Zhu J."/>
            <person name="Weng Q."/>
            <person name="Mu J."/>
            <person name="Lu Y."/>
            <person name="Fan D."/>
            <person name="Liu Y."/>
            <person name="Guan J."/>
            <person name="Zhang Y."/>
            <person name="Yu S."/>
            <person name="Liu X."/>
            <person name="Zhang Y."/>
            <person name="Hong G."/>
            <person name="Han B."/>
            <person name="Choisne N."/>
            <person name="Demange N."/>
            <person name="Orjeda G."/>
            <person name="Samain S."/>
            <person name="Cattolico L."/>
            <person name="Pelletier E."/>
            <person name="Couloux A."/>
            <person name="Segurens B."/>
            <person name="Wincker P."/>
            <person name="D'Hont A."/>
            <person name="Scarpelli C."/>
            <person name="Weissenbach J."/>
            <person name="Salanoubat M."/>
            <person name="Quetier F."/>
            <person name="Yu Y."/>
            <person name="Kim H.R."/>
            <person name="Rambo T."/>
            <person name="Currie J."/>
            <person name="Collura K."/>
            <person name="Luo M."/>
            <person name="Yang T."/>
            <person name="Ammiraju J.S.S."/>
            <person name="Engler F."/>
            <person name="Soderlund C."/>
            <person name="Wing R.A."/>
            <person name="Palmer L.E."/>
            <person name="de la Bastide M."/>
            <person name="Spiegel L."/>
            <person name="Nascimento L."/>
            <person name="Zutavern T."/>
            <person name="O'Shaughnessy A."/>
            <person name="Dike S."/>
            <person name="Dedhia N."/>
            <person name="Preston R."/>
            <person name="Balija V."/>
            <person name="McCombie W.R."/>
            <person name="Chow T."/>
            <person name="Chen H."/>
            <person name="Chung M."/>
            <person name="Chen C."/>
            <person name="Shaw J."/>
            <person name="Wu H."/>
            <person name="Hsiao K."/>
            <person name="Chao Y."/>
            <person name="Chu M."/>
            <person name="Cheng C."/>
            <person name="Hour A."/>
            <person name="Lee P."/>
            <person name="Lin S."/>
            <person name="Lin Y."/>
            <person name="Liou J."/>
            <person name="Liu S."/>
            <person name="Hsing Y."/>
            <person name="Raghuvanshi S."/>
            <person name="Mohanty A."/>
            <person name="Bharti A.K."/>
            <person name="Gaur A."/>
            <person name="Gupta V."/>
            <person name="Kumar D."/>
            <person name="Ravi V."/>
            <person name="Vij S."/>
            <person name="Kapur A."/>
            <person name="Khurana P."/>
            <person name="Khurana P."/>
            <person name="Khurana J.P."/>
            <person name="Tyagi A.K."/>
            <person name="Gaikwad K."/>
            <person name="Singh A."/>
            <person name="Dalal V."/>
            <person name="Srivastava S."/>
            <person name="Dixit A."/>
            <person name="Pal A.K."/>
            <person name="Ghazi I.A."/>
            <person name="Yadav M."/>
            <person name="Pandit A."/>
            <person name="Bhargava A."/>
            <person name="Sureshbabu K."/>
            <person name="Batra K."/>
            <person name="Sharma T.R."/>
            <person name="Mohapatra T."/>
            <person name="Singh N.K."/>
            <person name="Messing J."/>
            <person name="Nelson A.B."/>
            <person name="Fuks G."/>
            <person name="Kavchok S."/>
            <person name="Keizer G."/>
            <person name="Linton E."/>
            <person name="Llaca V."/>
            <person name="Song R."/>
            <person name="Tanyolac B."/>
            <person name="Young S."/>
            <person name="Ho-Il K."/>
            <person name="Hahn J.H."/>
            <person name="Sangsakoo G."/>
            <person name="Vanavichit A."/>
            <person name="de Mattos Luiz.A.T."/>
            <person name="Zimmer P.D."/>
            <person name="Malone G."/>
            <person name="Dellagostin O."/>
            <person name="de Oliveira A.C."/>
            <person name="Bevan M."/>
            <person name="Bancroft I."/>
            <person name="Minx P."/>
            <person name="Cordum H."/>
            <person name="Wilson R."/>
            <person name="Cheng Z."/>
            <person name="Jin W."/>
            <person name="Jiang J."/>
            <person name="Leong S.A."/>
            <person name="Iwama H."/>
            <person name="Gojobori T."/>
            <person name="Itoh T."/>
            <person name="Niimura Y."/>
            <person name="Fujii Y."/>
            <person name="Habara T."/>
            <person name="Sakai H."/>
            <person name="Sato Y."/>
            <person name="Wilson G."/>
            <person name="Kumar K."/>
            <person name="McCouch S."/>
            <person name="Juretic N."/>
            <person name="Hoen D."/>
            <person name="Wright S."/>
            <person name="Bruskiewich R."/>
            <person name="Bureau T."/>
            <person name="Miyao A."/>
            <person name="Hirochika H."/>
            <person name="Nishikawa T."/>
            <person name="Kadowaki K."/>
            <person name="Sugiura M."/>
            <person name="Burr B."/>
            <person name="Sasaki T."/>
        </authorList>
    </citation>
    <scope>NUCLEOTIDE SEQUENCE [LARGE SCALE GENOMIC DNA]</scope>
    <source>
        <strain evidence="5">cv. Nipponbare</strain>
    </source>
</reference>
<feature type="transmembrane region" description="Helical" evidence="3">
    <location>
        <begin position="369"/>
        <end position="395"/>
    </location>
</feature>
<dbReference type="Gramene" id="Os10t0190900-01">
    <property type="protein sequence ID" value="Os10t0190900-01"/>
    <property type="gene ID" value="Os10g0190900"/>
</dbReference>
<accession>A0A0P0XSD8</accession>
<name>A0A0P0XSD8_ORYSJ</name>
<keyword evidence="3" id="KW-0472">Membrane</keyword>
<feature type="compositionally biased region" description="Basic and acidic residues" evidence="2">
    <location>
        <begin position="81"/>
        <end position="91"/>
    </location>
</feature>
<dbReference type="KEGG" id="dosa:Os10g0190900"/>
<feature type="compositionally biased region" description="Basic and acidic residues" evidence="2">
    <location>
        <begin position="211"/>
        <end position="230"/>
    </location>
</feature>